<dbReference type="EMBL" id="BMHQ01000001">
    <property type="protein sequence ID" value="GGE03379.1"/>
    <property type="molecule type" value="Genomic_DNA"/>
</dbReference>
<dbReference type="Pfam" id="PF13489">
    <property type="entry name" value="Methyltransf_23"/>
    <property type="match status" value="1"/>
</dbReference>
<comment type="similarity">
    <text evidence="5">Belongs to the methyltransferase superfamily.</text>
</comment>
<keyword evidence="2 5" id="KW-0808">Transferase</keyword>
<sequence>MDKQKVARQFNRNVHTYDNVAVVQKRMAHRIMQTLEEKRVRPAEILEIGCGTGYLTMLLAEAFPLAKLTVVDLAENMVDMTRERMGEKSVRYLVGDAETITWDANRYDLIVSNATLQWFSNPKGTLRRMYEALSPGGWWVASTFGSDTFKELHAAFRKVETEYGYPAVQHGLPLRSPASWEQSLKEGGFSRVHTLTCWHRLSYPDCRSFLYAVRYMGASYSDSGHLSIGEQRRLLSEVIRLYDRSYREKRNVFATYQLVQMYGQKEM</sequence>
<dbReference type="Proteomes" id="UP000625210">
    <property type="component" value="Unassembled WGS sequence"/>
</dbReference>
<keyword evidence="3 5" id="KW-0949">S-adenosyl-L-methionine</keyword>
<reference evidence="6" key="1">
    <citation type="journal article" date="2014" name="Int. J. Syst. Evol. Microbiol.">
        <title>Complete genome sequence of Corynebacterium casei LMG S-19264T (=DSM 44701T), isolated from a smear-ripened cheese.</title>
        <authorList>
            <consortium name="US DOE Joint Genome Institute (JGI-PGF)"/>
            <person name="Walter F."/>
            <person name="Albersmeier A."/>
            <person name="Kalinowski J."/>
            <person name="Ruckert C."/>
        </authorList>
    </citation>
    <scope>NUCLEOTIDE SEQUENCE</scope>
    <source>
        <strain evidence="6">CGMCC 1.15179</strain>
    </source>
</reference>
<evidence type="ECO:0000256" key="5">
    <source>
        <dbReference type="HAMAP-Rule" id="MF_00835"/>
    </source>
</evidence>
<organism evidence="6 7">
    <name type="scientific">Marinithermofilum abyssi</name>
    <dbReference type="NCBI Taxonomy" id="1571185"/>
    <lineage>
        <taxon>Bacteria</taxon>
        <taxon>Bacillati</taxon>
        <taxon>Bacillota</taxon>
        <taxon>Bacilli</taxon>
        <taxon>Bacillales</taxon>
        <taxon>Thermoactinomycetaceae</taxon>
        <taxon>Marinithermofilum</taxon>
    </lineage>
</organism>
<dbReference type="InterPro" id="IPR029063">
    <property type="entry name" value="SAM-dependent_MTases_sf"/>
</dbReference>
<reference evidence="6" key="2">
    <citation type="submission" date="2020-09" db="EMBL/GenBank/DDBJ databases">
        <authorList>
            <person name="Sun Q."/>
            <person name="Zhou Y."/>
        </authorList>
    </citation>
    <scope>NUCLEOTIDE SEQUENCE</scope>
    <source>
        <strain evidence="6">CGMCC 1.15179</strain>
    </source>
</reference>
<proteinExistence type="inferred from homology"/>
<dbReference type="Gene3D" id="3.40.50.150">
    <property type="entry name" value="Vaccinia Virus protein VP39"/>
    <property type="match status" value="1"/>
</dbReference>
<protein>
    <recommendedName>
        <fullName evidence="5">Malonyl-[acyl-carrier protein] O-methyltransferase</fullName>
        <shortName evidence="5">Malonyl-ACP O-methyltransferase</shortName>
        <ecNumber evidence="5">2.1.1.197</ecNumber>
    </recommendedName>
    <alternativeName>
        <fullName evidence="5">Biotin synthesis protein BioC</fullName>
    </alternativeName>
</protein>
<dbReference type="UniPathway" id="UPA00078"/>
<gene>
    <name evidence="5 6" type="primary">bioC</name>
    <name evidence="6" type="ORF">GCM10011571_00300</name>
</gene>
<evidence type="ECO:0000256" key="3">
    <source>
        <dbReference type="ARBA" id="ARBA00022691"/>
    </source>
</evidence>
<comment type="function">
    <text evidence="5">Converts the free carboxyl group of a malonyl-thioester to its methyl ester by transfer of a methyl group from S-adenosyl-L-methionine (SAM). It allows to synthesize pimeloyl-ACP via the fatty acid synthetic pathway.</text>
</comment>
<dbReference type="EC" id="2.1.1.197" evidence="5"/>
<comment type="catalytic activity">
    <reaction evidence="5">
        <text>malonyl-[ACP] + S-adenosyl-L-methionine = malonyl-[ACP] methyl ester + S-adenosyl-L-homocysteine</text>
        <dbReference type="Rhea" id="RHEA:17105"/>
        <dbReference type="Rhea" id="RHEA-COMP:9623"/>
        <dbReference type="Rhea" id="RHEA-COMP:9954"/>
        <dbReference type="ChEBI" id="CHEBI:57856"/>
        <dbReference type="ChEBI" id="CHEBI:59789"/>
        <dbReference type="ChEBI" id="CHEBI:78449"/>
        <dbReference type="ChEBI" id="CHEBI:78845"/>
        <dbReference type="EC" id="2.1.1.197"/>
    </reaction>
</comment>
<dbReference type="NCBIfam" id="TIGR02072">
    <property type="entry name" value="BioC"/>
    <property type="match status" value="1"/>
</dbReference>
<evidence type="ECO:0000256" key="4">
    <source>
        <dbReference type="ARBA" id="ARBA00022756"/>
    </source>
</evidence>
<evidence type="ECO:0000256" key="2">
    <source>
        <dbReference type="ARBA" id="ARBA00022679"/>
    </source>
</evidence>
<comment type="caution">
    <text evidence="6">The sequence shown here is derived from an EMBL/GenBank/DDBJ whole genome shotgun (WGS) entry which is preliminary data.</text>
</comment>
<dbReference type="InterPro" id="IPR050602">
    <property type="entry name" value="Malonyl-ACP_OMT"/>
</dbReference>
<dbReference type="PANTHER" id="PTHR13090:SF1">
    <property type="entry name" value="ARGININE-HYDROXYLASE NDUFAF5, MITOCHONDRIAL"/>
    <property type="match status" value="1"/>
</dbReference>
<evidence type="ECO:0000313" key="6">
    <source>
        <dbReference type="EMBL" id="GGE03379.1"/>
    </source>
</evidence>
<keyword evidence="1 5" id="KW-0489">Methyltransferase</keyword>
<evidence type="ECO:0000313" key="7">
    <source>
        <dbReference type="Proteomes" id="UP000625210"/>
    </source>
</evidence>
<dbReference type="SUPFAM" id="SSF53335">
    <property type="entry name" value="S-adenosyl-L-methionine-dependent methyltransferases"/>
    <property type="match status" value="1"/>
</dbReference>
<dbReference type="CDD" id="cd02440">
    <property type="entry name" value="AdoMet_MTases"/>
    <property type="match status" value="1"/>
</dbReference>
<keyword evidence="7" id="KW-1185">Reference proteome</keyword>
<dbReference type="PANTHER" id="PTHR13090">
    <property type="entry name" value="ARGININE-HYDROXYLASE NDUFAF5, MITOCHONDRIAL"/>
    <property type="match status" value="1"/>
</dbReference>
<dbReference type="GO" id="GO:0102130">
    <property type="term" value="F:malonyl-CoA methyltransferase activity"/>
    <property type="evidence" value="ECO:0007669"/>
    <property type="project" value="UniProtKB-EC"/>
</dbReference>
<name>A0A8J2YA02_9BACL</name>
<dbReference type="AlphaFoldDB" id="A0A8J2YA02"/>
<dbReference type="InterPro" id="IPR011814">
    <property type="entry name" value="BioC"/>
</dbReference>
<dbReference type="HAMAP" id="MF_00835">
    <property type="entry name" value="BioC"/>
    <property type="match status" value="1"/>
</dbReference>
<keyword evidence="4 5" id="KW-0093">Biotin biosynthesis</keyword>
<dbReference type="GO" id="GO:0010340">
    <property type="term" value="F:carboxyl-O-methyltransferase activity"/>
    <property type="evidence" value="ECO:0007669"/>
    <property type="project" value="UniProtKB-UniRule"/>
</dbReference>
<comment type="pathway">
    <text evidence="5">Cofactor biosynthesis; biotin biosynthesis.</text>
</comment>
<dbReference type="GO" id="GO:0009102">
    <property type="term" value="P:biotin biosynthetic process"/>
    <property type="evidence" value="ECO:0007669"/>
    <property type="project" value="UniProtKB-UniRule"/>
</dbReference>
<evidence type="ECO:0000256" key="1">
    <source>
        <dbReference type="ARBA" id="ARBA00022603"/>
    </source>
</evidence>
<accession>A0A8J2YA02</accession>
<dbReference type="GO" id="GO:0032259">
    <property type="term" value="P:methylation"/>
    <property type="evidence" value="ECO:0007669"/>
    <property type="project" value="UniProtKB-KW"/>
</dbReference>